<proteinExistence type="predicted"/>
<keyword evidence="2" id="KW-1185">Reference proteome</keyword>
<organism evidence="1 2">
    <name type="scientific">Holdemanella biformis DSM 3989</name>
    <dbReference type="NCBI Taxonomy" id="518637"/>
    <lineage>
        <taxon>Bacteria</taxon>
        <taxon>Bacillati</taxon>
        <taxon>Bacillota</taxon>
        <taxon>Erysipelotrichia</taxon>
        <taxon>Erysipelotrichales</taxon>
        <taxon>Erysipelotrichaceae</taxon>
        <taxon>Holdemanella</taxon>
    </lineage>
</organism>
<evidence type="ECO:0000313" key="2">
    <source>
        <dbReference type="Proteomes" id="UP000004315"/>
    </source>
</evidence>
<gene>
    <name evidence="1" type="ORF">EUBIFOR_00654</name>
</gene>
<accession>B7C8Z8</accession>
<protein>
    <submittedName>
        <fullName evidence="1">Uncharacterized protein</fullName>
    </submittedName>
</protein>
<dbReference type="HOGENOM" id="CLU_3153649_0_0_9"/>
<comment type="caution">
    <text evidence="1">The sequence shown here is derived from an EMBL/GenBank/DDBJ whole genome shotgun (WGS) entry which is preliminary data.</text>
</comment>
<evidence type="ECO:0000313" key="1">
    <source>
        <dbReference type="EMBL" id="EEC90750.1"/>
    </source>
</evidence>
<reference evidence="1 2" key="1">
    <citation type="submission" date="2008-10" db="EMBL/GenBank/DDBJ databases">
        <authorList>
            <person name="Fulton L."/>
            <person name="Clifton S."/>
            <person name="Fulton B."/>
            <person name="Xu J."/>
            <person name="Minx P."/>
            <person name="Pepin K.H."/>
            <person name="Johnson M."/>
            <person name="Bhonagiri V."/>
            <person name="Nash W.E."/>
            <person name="Mardis E.R."/>
            <person name="Wilson R.K."/>
        </authorList>
    </citation>
    <scope>NUCLEOTIDE SEQUENCE [LARGE SCALE GENOMIC DNA]</scope>
    <source>
        <strain evidence="1 2">DSM 3989</strain>
    </source>
</reference>
<dbReference type="AlphaFoldDB" id="B7C8Z8"/>
<dbReference type="Proteomes" id="UP000004315">
    <property type="component" value="Unassembled WGS sequence"/>
</dbReference>
<name>B7C8Z8_9FIRM</name>
<dbReference type="EMBL" id="ABYT01000043">
    <property type="protein sequence ID" value="EEC90750.1"/>
    <property type="molecule type" value="Genomic_DNA"/>
</dbReference>
<sequence>MILYKYHISHYVVFRIEKKASVSILYKYHISHDGFMKNLFVIHSVDPF</sequence>
<reference evidence="1 2" key="2">
    <citation type="submission" date="2008-11" db="EMBL/GenBank/DDBJ databases">
        <title>Draft genome sequence of Eubacterium biforme (DSM 3989).</title>
        <authorList>
            <person name="Sudarsanam P."/>
            <person name="Ley R."/>
            <person name="Guruge J."/>
            <person name="Turnbaugh P.J."/>
            <person name="Mahowald M."/>
            <person name="Liep D."/>
            <person name="Gordon J."/>
        </authorList>
    </citation>
    <scope>NUCLEOTIDE SEQUENCE [LARGE SCALE GENOMIC DNA]</scope>
    <source>
        <strain evidence="1 2">DSM 3989</strain>
    </source>
</reference>